<evidence type="ECO:0000313" key="1">
    <source>
        <dbReference type="EMBL" id="OEG71222.1"/>
    </source>
</evidence>
<evidence type="ECO:0008006" key="3">
    <source>
        <dbReference type="Google" id="ProtNLM"/>
    </source>
</evidence>
<dbReference type="AlphaFoldDB" id="A0A1E5IL56"/>
<evidence type="ECO:0000313" key="2">
    <source>
        <dbReference type="Proteomes" id="UP000095237"/>
    </source>
</evidence>
<name>A0A1E5IL56_ENDTX</name>
<sequence length="84" mass="9802">MIEGIKMDKIACYKKAVTLKTNKRVNLIYGLNGTGESIISDFLYYYRKPEKSKNYQMNKFLFLTKVLSMAISTKLIDFHTVPRK</sequence>
<organism evidence="1 2">
    <name type="scientific">Endomicrobium trichonymphae</name>
    <dbReference type="NCBI Taxonomy" id="1408204"/>
    <lineage>
        <taxon>Bacteria</taxon>
        <taxon>Pseudomonadati</taxon>
        <taxon>Elusimicrobiota</taxon>
        <taxon>Endomicrobiia</taxon>
        <taxon>Endomicrobiales</taxon>
        <taxon>Endomicrobiaceae</taxon>
        <taxon>Candidatus Endomicrobiellum</taxon>
    </lineage>
</organism>
<accession>A0A1E5IL56</accession>
<protein>
    <recommendedName>
        <fullName evidence="3">Rad50/SbcC-type AAA domain-containing protein</fullName>
    </recommendedName>
</protein>
<reference evidence="1 2" key="1">
    <citation type="submission" date="2015-11" db="EMBL/GenBank/DDBJ databases">
        <title>Evidence for parallel genomic evolution in an endosymbiosis of termite gut flagellates.</title>
        <authorList>
            <person name="Zheng H."/>
        </authorList>
    </citation>
    <scope>NUCLEOTIDE SEQUENCE [LARGE SCALE GENOMIC DNA]</scope>
    <source>
        <strain evidence="1 2">CET450</strain>
    </source>
</reference>
<dbReference type="Proteomes" id="UP000095237">
    <property type="component" value="Unassembled WGS sequence"/>
</dbReference>
<keyword evidence="2" id="KW-1185">Reference proteome</keyword>
<comment type="caution">
    <text evidence="1">The sequence shown here is derived from an EMBL/GenBank/DDBJ whole genome shotgun (WGS) entry which is preliminary data.</text>
</comment>
<proteinExistence type="predicted"/>
<dbReference type="Gene3D" id="3.40.50.300">
    <property type="entry name" value="P-loop containing nucleotide triphosphate hydrolases"/>
    <property type="match status" value="1"/>
</dbReference>
<dbReference type="EMBL" id="LNVX01000227">
    <property type="protein sequence ID" value="OEG71222.1"/>
    <property type="molecule type" value="Genomic_DNA"/>
</dbReference>
<dbReference type="InterPro" id="IPR027417">
    <property type="entry name" value="P-loop_NTPase"/>
</dbReference>
<gene>
    <name evidence="1" type="ORF">ATZ36_15575</name>
</gene>